<protein>
    <submittedName>
        <fullName evidence="1">Uncharacterized protein</fullName>
    </submittedName>
</protein>
<evidence type="ECO:0000313" key="1">
    <source>
        <dbReference type="EMBL" id="SEN98908.1"/>
    </source>
</evidence>
<dbReference type="InterPro" id="IPR053916">
    <property type="entry name" value="DUF6978"/>
</dbReference>
<proteinExistence type="predicted"/>
<reference evidence="1 2" key="1">
    <citation type="submission" date="2016-10" db="EMBL/GenBank/DDBJ databases">
        <authorList>
            <person name="de Groot N.N."/>
        </authorList>
    </citation>
    <scope>NUCLEOTIDE SEQUENCE [LARGE SCALE GENOMIC DNA]</scope>
    <source>
        <strain evidence="1 2">CGMCC 1.10434</strain>
    </source>
</reference>
<name>A0A1H8L2N3_9BACI</name>
<gene>
    <name evidence="1" type="ORF">SAMN04488134_10343</name>
</gene>
<keyword evidence="2" id="KW-1185">Reference proteome</keyword>
<dbReference type="Pfam" id="PF22398">
    <property type="entry name" value="DUF6978"/>
    <property type="match status" value="1"/>
</dbReference>
<accession>A0A1H8L2N3</accession>
<dbReference type="Proteomes" id="UP000199300">
    <property type="component" value="Unassembled WGS sequence"/>
</dbReference>
<dbReference type="AlphaFoldDB" id="A0A1H8L2N3"/>
<dbReference type="EMBL" id="FODJ01000003">
    <property type="protein sequence ID" value="SEN98908.1"/>
    <property type="molecule type" value="Genomic_DNA"/>
</dbReference>
<dbReference type="STRING" id="872970.SAMN04488134_10343"/>
<dbReference type="RefSeq" id="WP_091495784.1">
    <property type="nucleotide sequence ID" value="NZ_FODJ01000003.1"/>
</dbReference>
<dbReference type="OrthoDB" id="1550866at2"/>
<sequence length="160" mass="18594">MEQSLIDECINCIKEINHNSNIYILPKKGFSDYLNLKSDNHLFIVDVNRKGRKKPQFTLQLRNRSFKDYTLIRLDIFGPDHQNPPGNFPYAGKRIPCPHIHIANSEYGAKVAYPLNESYAKMYLTNDQLEDLIIILQKFLEYCEVGNINSIGYNLQEDLI</sequence>
<organism evidence="1 2">
    <name type="scientific">Amphibacillus marinus</name>
    <dbReference type="NCBI Taxonomy" id="872970"/>
    <lineage>
        <taxon>Bacteria</taxon>
        <taxon>Bacillati</taxon>
        <taxon>Bacillota</taxon>
        <taxon>Bacilli</taxon>
        <taxon>Bacillales</taxon>
        <taxon>Bacillaceae</taxon>
        <taxon>Amphibacillus</taxon>
    </lineage>
</organism>
<evidence type="ECO:0000313" key="2">
    <source>
        <dbReference type="Proteomes" id="UP000199300"/>
    </source>
</evidence>